<evidence type="ECO:0000313" key="1">
    <source>
        <dbReference type="EMBL" id="KAG9237120.1"/>
    </source>
</evidence>
<dbReference type="EMBL" id="MU251393">
    <property type="protein sequence ID" value="KAG9237120.1"/>
    <property type="molecule type" value="Genomic_DNA"/>
</dbReference>
<keyword evidence="2" id="KW-1185">Reference proteome</keyword>
<sequence>MSRFSELVLKTRGLRRTTFVILALILIALMPSFFFISTLAHPLEITLISLLSKVSHNFTTLQNFTHHITPSMADDAPITTREWLTLIHTRRAMVLDWASRFSSTRLAEFVTRTQAIDAQFTTMYANYLVAAEGAAEISWAPDKKVLKACNALLFEEINSLFEEDMRFEELRKAIDEDLERVEWEDVKLGEVKGEEAMGEEAKGEEVKG</sequence>
<protein>
    <submittedName>
        <fullName evidence="1">Uncharacterized protein</fullName>
    </submittedName>
</protein>
<accession>A0A9P8C877</accession>
<comment type="caution">
    <text evidence="1">The sequence shown here is derived from an EMBL/GenBank/DDBJ whole genome shotgun (WGS) entry which is preliminary data.</text>
</comment>
<dbReference type="Proteomes" id="UP000824998">
    <property type="component" value="Unassembled WGS sequence"/>
</dbReference>
<organism evidence="1 2">
    <name type="scientific">Amylocarpus encephaloides</name>
    <dbReference type="NCBI Taxonomy" id="45428"/>
    <lineage>
        <taxon>Eukaryota</taxon>
        <taxon>Fungi</taxon>
        <taxon>Dikarya</taxon>
        <taxon>Ascomycota</taxon>
        <taxon>Pezizomycotina</taxon>
        <taxon>Leotiomycetes</taxon>
        <taxon>Helotiales</taxon>
        <taxon>Helotiales incertae sedis</taxon>
        <taxon>Amylocarpus</taxon>
    </lineage>
</organism>
<name>A0A9P8C877_9HELO</name>
<proteinExistence type="predicted"/>
<evidence type="ECO:0000313" key="2">
    <source>
        <dbReference type="Proteomes" id="UP000824998"/>
    </source>
</evidence>
<reference evidence="1" key="1">
    <citation type="journal article" date="2021" name="IMA Fungus">
        <title>Genomic characterization of three marine fungi, including Emericellopsis atlantica sp. nov. with signatures of a generalist lifestyle and marine biomass degradation.</title>
        <authorList>
            <person name="Hagestad O.C."/>
            <person name="Hou L."/>
            <person name="Andersen J.H."/>
            <person name="Hansen E.H."/>
            <person name="Altermark B."/>
            <person name="Li C."/>
            <person name="Kuhnert E."/>
            <person name="Cox R.J."/>
            <person name="Crous P.W."/>
            <person name="Spatafora J.W."/>
            <person name="Lail K."/>
            <person name="Amirebrahimi M."/>
            <person name="Lipzen A."/>
            <person name="Pangilinan J."/>
            <person name="Andreopoulos W."/>
            <person name="Hayes R.D."/>
            <person name="Ng V."/>
            <person name="Grigoriev I.V."/>
            <person name="Jackson S.A."/>
            <person name="Sutton T.D.S."/>
            <person name="Dobson A.D.W."/>
            <person name="Rama T."/>
        </authorList>
    </citation>
    <scope>NUCLEOTIDE SEQUENCE</scope>
    <source>
        <strain evidence="1">TRa018bII</strain>
    </source>
</reference>
<gene>
    <name evidence="1" type="ORF">BJ875DRAFT_481645</name>
</gene>
<dbReference type="AlphaFoldDB" id="A0A9P8C877"/>